<sequence>MLGFVQGVIFRYEISGCWSTTQSQSKDAQVFDPSYGLDGGSRKREEVDKAEFQVDDRIREDLYESLEHDWSHHILLIWCRYLAAYKKADFHILSSSEVQIQFLYLHHTSAPPTQKTQIYSHIIMNSAQSSPTASGAPTPDLDLVEIQLTFTPSTTDIGPNLPSYQLATNSLPSNYPLPPI</sequence>
<keyword evidence="2" id="KW-1185">Reference proteome</keyword>
<dbReference type="EMBL" id="CM045870">
    <property type="protein sequence ID" value="KAI7953886.1"/>
    <property type="molecule type" value="Genomic_DNA"/>
</dbReference>
<evidence type="ECO:0000313" key="2">
    <source>
        <dbReference type="Proteomes" id="UP001060170"/>
    </source>
</evidence>
<reference evidence="1 2" key="3">
    <citation type="journal article" date="2022" name="Microbiol. Spectr.">
        <title>Folding features and dynamics of 3D genome architecture in plant fungal pathogens.</title>
        <authorList>
            <person name="Xia C."/>
        </authorList>
    </citation>
    <scope>NUCLEOTIDE SEQUENCE [LARGE SCALE GENOMIC DNA]</scope>
    <source>
        <strain evidence="1 2">93-210</strain>
    </source>
</reference>
<comment type="caution">
    <text evidence="1">The sequence shown here is derived from an EMBL/GenBank/DDBJ whole genome shotgun (WGS) entry which is preliminary data.</text>
</comment>
<name>A0ACC0EIZ9_9BASI</name>
<reference evidence="2" key="1">
    <citation type="journal article" date="2018" name="BMC Genomics">
        <title>Genomic insights into host adaptation between the wheat stripe rust pathogen (Puccinia striiformis f. sp. tritici) and the barley stripe rust pathogen (Puccinia striiformis f. sp. hordei).</title>
        <authorList>
            <person name="Xia C."/>
            <person name="Wang M."/>
            <person name="Yin C."/>
            <person name="Cornejo O.E."/>
            <person name="Hulbert S.H."/>
            <person name="Chen X."/>
        </authorList>
    </citation>
    <scope>NUCLEOTIDE SEQUENCE [LARGE SCALE GENOMIC DNA]</scope>
    <source>
        <strain evidence="2">93-210</strain>
    </source>
</reference>
<evidence type="ECO:0000313" key="1">
    <source>
        <dbReference type="EMBL" id="KAI7953886.1"/>
    </source>
</evidence>
<reference evidence="2" key="2">
    <citation type="journal article" date="2018" name="Mol. Plant Microbe Interact.">
        <title>Genome sequence resources for the wheat stripe rust pathogen (Puccinia striiformis f. sp. tritici) and the barley stripe rust pathogen (Puccinia striiformis f. sp. hordei).</title>
        <authorList>
            <person name="Xia C."/>
            <person name="Wang M."/>
            <person name="Yin C."/>
            <person name="Cornejo O.E."/>
            <person name="Hulbert S.H."/>
            <person name="Chen X."/>
        </authorList>
    </citation>
    <scope>NUCLEOTIDE SEQUENCE [LARGE SCALE GENOMIC DNA]</scope>
    <source>
        <strain evidence="2">93-210</strain>
    </source>
</reference>
<organism evidence="1 2">
    <name type="scientific">Puccinia striiformis f. sp. tritici</name>
    <dbReference type="NCBI Taxonomy" id="168172"/>
    <lineage>
        <taxon>Eukaryota</taxon>
        <taxon>Fungi</taxon>
        <taxon>Dikarya</taxon>
        <taxon>Basidiomycota</taxon>
        <taxon>Pucciniomycotina</taxon>
        <taxon>Pucciniomycetes</taxon>
        <taxon>Pucciniales</taxon>
        <taxon>Pucciniaceae</taxon>
        <taxon>Puccinia</taxon>
    </lineage>
</organism>
<dbReference type="Proteomes" id="UP001060170">
    <property type="component" value="Chromosome 6"/>
</dbReference>
<protein>
    <submittedName>
        <fullName evidence="1">Uncharacterized protein</fullName>
    </submittedName>
</protein>
<accession>A0ACC0EIZ9</accession>
<gene>
    <name evidence="1" type="ORF">MJO28_006433</name>
</gene>
<proteinExistence type="predicted"/>